<dbReference type="SUPFAM" id="SSF46689">
    <property type="entry name" value="Homeodomain-like"/>
    <property type="match status" value="1"/>
</dbReference>
<dbReference type="Gene3D" id="1.10.10.60">
    <property type="entry name" value="Homeodomain-like"/>
    <property type="match status" value="1"/>
</dbReference>
<evidence type="ECO:0000256" key="3">
    <source>
        <dbReference type="ARBA" id="ARBA00023125"/>
    </source>
</evidence>
<dbReference type="PROSITE" id="PS51736">
    <property type="entry name" value="RECOMBINASES_3"/>
    <property type="match status" value="1"/>
</dbReference>
<proteinExistence type="inferred from homology"/>
<keyword evidence="2" id="KW-0229">DNA integration</keyword>
<dbReference type="InterPro" id="IPR006119">
    <property type="entry name" value="Resolv_N"/>
</dbReference>
<dbReference type="SUPFAM" id="SSF53041">
    <property type="entry name" value="Resolvase-like"/>
    <property type="match status" value="1"/>
</dbReference>
<dbReference type="InterPro" id="IPR009057">
    <property type="entry name" value="Homeodomain-like_sf"/>
</dbReference>
<dbReference type="PANTHER" id="PTHR30461">
    <property type="entry name" value="DNA-INVERTASE FROM LAMBDOID PROPHAGE"/>
    <property type="match status" value="1"/>
</dbReference>
<dbReference type="GO" id="GO:0000150">
    <property type="term" value="F:DNA strand exchange activity"/>
    <property type="evidence" value="ECO:0007669"/>
    <property type="project" value="InterPro"/>
</dbReference>
<dbReference type="GO" id="GO:0003677">
    <property type="term" value="F:DNA binding"/>
    <property type="evidence" value="ECO:0007669"/>
    <property type="project" value="UniProtKB-KW"/>
</dbReference>
<feature type="active site" description="O-(5'-phospho-DNA)-serine intermediate" evidence="5">
    <location>
        <position position="9"/>
    </location>
</feature>
<evidence type="ECO:0000256" key="1">
    <source>
        <dbReference type="ARBA" id="ARBA00009913"/>
    </source>
</evidence>
<dbReference type="InterPro" id="IPR036162">
    <property type="entry name" value="Resolvase-like_N_sf"/>
</dbReference>
<dbReference type="InterPro" id="IPR006120">
    <property type="entry name" value="Resolvase_HTH_dom"/>
</dbReference>
<dbReference type="RefSeq" id="WP_123881286.1">
    <property type="nucleotide sequence ID" value="NZ_RPFZ01000001.1"/>
</dbReference>
<evidence type="ECO:0000256" key="2">
    <source>
        <dbReference type="ARBA" id="ARBA00022908"/>
    </source>
</evidence>
<accession>A0A3N5DSG0</accession>
<dbReference type="PROSITE" id="PS00398">
    <property type="entry name" value="RECOMBINASES_2"/>
    <property type="match status" value="1"/>
</dbReference>
<keyword evidence="4" id="KW-0233">DNA recombination</keyword>
<keyword evidence="8" id="KW-1185">Reference proteome</keyword>
<dbReference type="InterPro" id="IPR050639">
    <property type="entry name" value="SSR_resolvase"/>
</dbReference>
<evidence type="ECO:0000256" key="5">
    <source>
        <dbReference type="PIRSR" id="PIRSR606118-50"/>
    </source>
</evidence>
<dbReference type="PANTHER" id="PTHR30461:SF26">
    <property type="entry name" value="RESOLVASE HOMOLOG YNEB"/>
    <property type="match status" value="1"/>
</dbReference>
<dbReference type="CDD" id="cd03768">
    <property type="entry name" value="SR_ResInv"/>
    <property type="match status" value="1"/>
</dbReference>
<evidence type="ECO:0000259" key="6">
    <source>
        <dbReference type="PROSITE" id="PS51736"/>
    </source>
</evidence>
<dbReference type="GO" id="GO:0015074">
    <property type="term" value="P:DNA integration"/>
    <property type="evidence" value="ECO:0007669"/>
    <property type="project" value="UniProtKB-KW"/>
</dbReference>
<dbReference type="EMBL" id="RPFZ01000001">
    <property type="protein sequence ID" value="RPF72151.1"/>
    <property type="molecule type" value="Genomic_DNA"/>
</dbReference>
<dbReference type="OrthoDB" id="114045at2"/>
<keyword evidence="3" id="KW-0238">DNA-binding</keyword>
<evidence type="ECO:0000313" key="8">
    <source>
        <dbReference type="Proteomes" id="UP000275232"/>
    </source>
</evidence>
<dbReference type="Pfam" id="PF00239">
    <property type="entry name" value="Resolvase"/>
    <property type="match status" value="1"/>
</dbReference>
<sequence>MLIGYKRSSTTEQVAGYEAQEQQLLATGCTRIFGEMTSSIAQRDELEAALEFVREGDALVVCKIDRLARSTTDLLGIVAKLETKGVALRILDFGGSEVDTKSPTGRMLLTMFAAVAEWELATMRSRQRIGIDKAKQEGRYKGRAPTARRKASQVSELRQSGLGATEIATRLGISRASVYRVLADGAEA</sequence>
<dbReference type="SMART" id="SM00857">
    <property type="entry name" value="Resolvase"/>
    <property type="match status" value="1"/>
</dbReference>
<dbReference type="Pfam" id="PF02796">
    <property type="entry name" value="HTH_7"/>
    <property type="match status" value="1"/>
</dbReference>
<comment type="similarity">
    <text evidence="1">Belongs to the site-specific recombinase resolvase family.</text>
</comment>
<dbReference type="Proteomes" id="UP000275232">
    <property type="component" value="Unassembled WGS sequence"/>
</dbReference>
<dbReference type="Gene3D" id="3.40.50.1390">
    <property type="entry name" value="Resolvase, N-terminal catalytic domain"/>
    <property type="match status" value="1"/>
</dbReference>
<dbReference type="InterPro" id="IPR006118">
    <property type="entry name" value="Recombinase_CS"/>
</dbReference>
<organism evidence="7 8">
    <name type="scientific">Aurantiacibacter spongiae</name>
    <dbReference type="NCBI Taxonomy" id="2488860"/>
    <lineage>
        <taxon>Bacteria</taxon>
        <taxon>Pseudomonadati</taxon>
        <taxon>Pseudomonadota</taxon>
        <taxon>Alphaproteobacteria</taxon>
        <taxon>Sphingomonadales</taxon>
        <taxon>Erythrobacteraceae</taxon>
        <taxon>Aurantiacibacter</taxon>
    </lineage>
</organism>
<reference evidence="7 8" key="1">
    <citation type="submission" date="2018-11" db="EMBL/GenBank/DDBJ databases">
        <title>Erythrobacter spongiae sp. nov., isolated from a marine sponge.</title>
        <authorList>
            <person name="Zhuang L."/>
            <person name="Luo L."/>
        </authorList>
    </citation>
    <scope>NUCLEOTIDE SEQUENCE [LARGE SCALE GENOMIC DNA]</scope>
    <source>
        <strain evidence="7 8">HN-E23</strain>
    </source>
</reference>
<evidence type="ECO:0000256" key="4">
    <source>
        <dbReference type="ARBA" id="ARBA00023172"/>
    </source>
</evidence>
<gene>
    <name evidence="7" type="ORF">EG799_11360</name>
</gene>
<feature type="domain" description="Resolvase/invertase-type recombinase catalytic" evidence="6">
    <location>
        <begin position="1"/>
        <end position="138"/>
    </location>
</feature>
<dbReference type="AlphaFoldDB" id="A0A3N5DSG0"/>
<evidence type="ECO:0000313" key="7">
    <source>
        <dbReference type="EMBL" id="RPF72151.1"/>
    </source>
</evidence>
<name>A0A3N5DSG0_9SPHN</name>
<comment type="caution">
    <text evidence="7">The sequence shown here is derived from an EMBL/GenBank/DDBJ whole genome shotgun (WGS) entry which is preliminary data.</text>
</comment>
<protein>
    <submittedName>
        <fullName evidence="7">Recombinase family protein</fullName>
    </submittedName>
</protein>